<dbReference type="AlphaFoldDB" id="A0AAE4CG58"/>
<gene>
    <name evidence="1" type="ORF">J2S41_007143</name>
</gene>
<accession>A0AAE4CG58</accession>
<dbReference type="RefSeq" id="WP_310374686.1">
    <property type="nucleotide sequence ID" value="NZ_JAVDYB010000001.1"/>
</dbReference>
<organism evidence="1 2">
    <name type="scientific">Catenuloplanes atrovinosus</name>
    <dbReference type="NCBI Taxonomy" id="137266"/>
    <lineage>
        <taxon>Bacteria</taxon>
        <taxon>Bacillati</taxon>
        <taxon>Actinomycetota</taxon>
        <taxon>Actinomycetes</taxon>
        <taxon>Micromonosporales</taxon>
        <taxon>Micromonosporaceae</taxon>
        <taxon>Catenuloplanes</taxon>
    </lineage>
</organism>
<keyword evidence="2" id="KW-1185">Reference proteome</keyword>
<proteinExistence type="predicted"/>
<sequence>MIEPRTDELKAARHRLVGMASGAALLGGIGVVSAARAAAARRTEPTPPEPLIGA</sequence>
<dbReference type="Proteomes" id="UP001183643">
    <property type="component" value="Unassembled WGS sequence"/>
</dbReference>
<dbReference type="EMBL" id="JAVDYB010000001">
    <property type="protein sequence ID" value="MDR7280365.1"/>
    <property type="molecule type" value="Genomic_DNA"/>
</dbReference>
<name>A0AAE4CG58_9ACTN</name>
<protein>
    <submittedName>
        <fullName evidence="1">Uncharacterized protein</fullName>
    </submittedName>
</protein>
<evidence type="ECO:0000313" key="2">
    <source>
        <dbReference type="Proteomes" id="UP001183643"/>
    </source>
</evidence>
<evidence type="ECO:0000313" key="1">
    <source>
        <dbReference type="EMBL" id="MDR7280365.1"/>
    </source>
</evidence>
<comment type="caution">
    <text evidence="1">The sequence shown here is derived from an EMBL/GenBank/DDBJ whole genome shotgun (WGS) entry which is preliminary data.</text>
</comment>
<reference evidence="1" key="1">
    <citation type="submission" date="2023-07" db="EMBL/GenBank/DDBJ databases">
        <title>Sequencing the genomes of 1000 actinobacteria strains.</title>
        <authorList>
            <person name="Klenk H.-P."/>
        </authorList>
    </citation>
    <scope>NUCLEOTIDE SEQUENCE</scope>
    <source>
        <strain evidence="1">DSM 44707</strain>
    </source>
</reference>